<dbReference type="Proteomes" id="UP001409291">
    <property type="component" value="Unassembled WGS sequence"/>
</dbReference>
<dbReference type="InterPro" id="IPR013783">
    <property type="entry name" value="Ig-like_fold"/>
</dbReference>
<dbReference type="SUPFAM" id="SSF49265">
    <property type="entry name" value="Fibronectin type III"/>
    <property type="match status" value="1"/>
</dbReference>
<protein>
    <recommendedName>
        <fullName evidence="3">Fibronectin type-III domain-containing protein</fullName>
    </recommendedName>
</protein>
<proteinExistence type="predicted"/>
<evidence type="ECO:0000313" key="1">
    <source>
        <dbReference type="EMBL" id="MEN5380535.1"/>
    </source>
</evidence>
<comment type="caution">
    <text evidence="1">The sequence shown here is derived from an EMBL/GenBank/DDBJ whole genome shotgun (WGS) entry which is preliminary data.</text>
</comment>
<dbReference type="EMBL" id="JBDJNQ010000019">
    <property type="protein sequence ID" value="MEN5380535.1"/>
    <property type="molecule type" value="Genomic_DNA"/>
</dbReference>
<dbReference type="RefSeq" id="WP_346583412.1">
    <property type="nucleotide sequence ID" value="NZ_JBDJLH010000009.1"/>
</dbReference>
<name>A0ABV0C0H8_9SPHI</name>
<organism evidence="1 2">
    <name type="scientific">Sphingobacterium kitahiroshimense</name>
    <dbReference type="NCBI Taxonomy" id="470446"/>
    <lineage>
        <taxon>Bacteria</taxon>
        <taxon>Pseudomonadati</taxon>
        <taxon>Bacteroidota</taxon>
        <taxon>Sphingobacteriia</taxon>
        <taxon>Sphingobacteriales</taxon>
        <taxon>Sphingobacteriaceae</taxon>
        <taxon>Sphingobacterium</taxon>
    </lineage>
</organism>
<evidence type="ECO:0000313" key="2">
    <source>
        <dbReference type="Proteomes" id="UP001409291"/>
    </source>
</evidence>
<keyword evidence="2" id="KW-1185">Reference proteome</keyword>
<accession>A0ABV0C0H8</accession>
<gene>
    <name evidence="1" type="ORF">ABE541_24965</name>
</gene>
<evidence type="ECO:0008006" key="3">
    <source>
        <dbReference type="Google" id="ProtNLM"/>
    </source>
</evidence>
<dbReference type="InterPro" id="IPR036116">
    <property type="entry name" value="FN3_sf"/>
</dbReference>
<dbReference type="Gene3D" id="2.60.40.10">
    <property type="entry name" value="Immunoglobulins"/>
    <property type="match status" value="1"/>
</dbReference>
<reference evidence="1 2" key="1">
    <citation type="submission" date="2024-04" db="EMBL/GenBank/DDBJ databases">
        <title>WGS of bacteria from Torrens River.</title>
        <authorList>
            <person name="Wyrsch E.R."/>
            <person name="Drigo B."/>
        </authorList>
    </citation>
    <scope>NUCLEOTIDE SEQUENCE [LARGE SCALE GENOMIC DNA]</scope>
    <source>
        <strain evidence="1 2">TWI391</strain>
    </source>
</reference>
<sequence>MKYIRAKANFIRYTDEKLLVKASYILSCMKNSTVFINPTLPLPTIEDAYQDYQKKVIEAESGSREKKSYKRERKRKLCELLQQLVTYVNLVSDGKLSLLHSSGFPVLTRKRKGQVPDTPSAPFLCDGRTSGEVAFGFKPVGRDMFYDYRFATELDSYGLPQWGEIFYKTNSFRAYYSGFTPGHYIYFQVRARNKHGQSHWTAPLLFMVG</sequence>